<dbReference type="Gene3D" id="3.30.420.40">
    <property type="match status" value="1"/>
</dbReference>
<dbReference type="SUPFAM" id="SSF53067">
    <property type="entry name" value="Actin-like ATPase domain"/>
    <property type="match status" value="2"/>
</dbReference>
<dbReference type="AlphaFoldDB" id="A0A1H3YS33"/>
<dbReference type="Proteomes" id="UP000199288">
    <property type="component" value="Unassembled WGS sequence"/>
</dbReference>
<reference evidence="3" key="1">
    <citation type="submission" date="2016-10" db="EMBL/GenBank/DDBJ databases">
        <authorList>
            <person name="Varghese N."/>
            <person name="Submissions S."/>
        </authorList>
    </citation>
    <scope>NUCLEOTIDE SEQUENCE [LARGE SCALE GENOMIC DNA]</scope>
    <source>
        <strain evidence="3">KPR-1</strain>
    </source>
</reference>
<evidence type="ECO:0000313" key="2">
    <source>
        <dbReference type="EMBL" id="SEA13844.1"/>
    </source>
</evidence>
<protein>
    <submittedName>
        <fullName evidence="2">tRNA threonylcarbamoyladenosine biosynthesis protein TsaB</fullName>
    </submittedName>
</protein>
<dbReference type="GO" id="GO:0002949">
    <property type="term" value="P:tRNA threonylcarbamoyladenosine modification"/>
    <property type="evidence" value="ECO:0007669"/>
    <property type="project" value="InterPro"/>
</dbReference>
<dbReference type="InterPro" id="IPR043129">
    <property type="entry name" value="ATPase_NBD"/>
</dbReference>
<keyword evidence="3" id="KW-1185">Reference proteome</keyword>
<gene>
    <name evidence="2" type="ORF">SAMN02910418_00966</name>
</gene>
<dbReference type="OrthoDB" id="9809995at2"/>
<dbReference type="NCBIfam" id="TIGR03725">
    <property type="entry name" value="T6A_YeaZ"/>
    <property type="match status" value="1"/>
</dbReference>
<dbReference type="InterPro" id="IPR022496">
    <property type="entry name" value="T6A_TsaB"/>
</dbReference>
<name>A0A1H3YS33_9ACTO</name>
<sequence length="207" mass="21657">MTTPFTHVLAIDTSAGTSVARIDDERVRVASEPNPRAHAENLAPLITQVGGTEALDAIVVGVGPAPFTGLRVGIVTARVLADALGLQLAGVSILDALARQGFDELGEGPVTVVTDARRREVYTASFDAAGDDDVRVVRPPEVISPADLVPAGTLVGAVHLLADSEAPALPLELDVTTYVRLARSRTAAGIAMDTEPQYLREPDIHRG</sequence>
<evidence type="ECO:0000313" key="3">
    <source>
        <dbReference type="Proteomes" id="UP000199288"/>
    </source>
</evidence>
<evidence type="ECO:0000259" key="1">
    <source>
        <dbReference type="Pfam" id="PF00814"/>
    </source>
</evidence>
<organism evidence="2 3">
    <name type="scientific">Bowdeniella nasicola</name>
    <dbReference type="NCBI Taxonomy" id="208480"/>
    <lineage>
        <taxon>Bacteria</taxon>
        <taxon>Bacillati</taxon>
        <taxon>Actinomycetota</taxon>
        <taxon>Actinomycetes</taxon>
        <taxon>Actinomycetales</taxon>
        <taxon>Actinomycetaceae</taxon>
        <taxon>Bowdeniella</taxon>
    </lineage>
</organism>
<dbReference type="InterPro" id="IPR000905">
    <property type="entry name" value="Gcp-like_dom"/>
</dbReference>
<feature type="domain" description="Gcp-like" evidence="1">
    <location>
        <begin position="36"/>
        <end position="149"/>
    </location>
</feature>
<dbReference type="Pfam" id="PF00814">
    <property type="entry name" value="TsaD"/>
    <property type="match status" value="1"/>
</dbReference>
<accession>A0A1H3YS33</accession>
<proteinExistence type="predicted"/>
<dbReference type="RefSeq" id="WP_092562932.1">
    <property type="nucleotide sequence ID" value="NZ_FNQV01000005.1"/>
</dbReference>
<dbReference type="EMBL" id="FNQV01000005">
    <property type="protein sequence ID" value="SEA13844.1"/>
    <property type="molecule type" value="Genomic_DNA"/>
</dbReference>